<keyword evidence="3 8" id="KW-0694">RNA-binding</keyword>
<dbReference type="InterPro" id="IPR005813">
    <property type="entry name" value="Ribosomal_bL20"/>
</dbReference>
<evidence type="ECO:0000256" key="1">
    <source>
        <dbReference type="ARBA" id="ARBA00007698"/>
    </source>
</evidence>
<dbReference type="GO" id="GO:0005840">
    <property type="term" value="C:ribosome"/>
    <property type="evidence" value="ECO:0007669"/>
    <property type="project" value="UniProtKB-KW"/>
</dbReference>
<evidence type="ECO:0000313" key="11">
    <source>
        <dbReference type="EMBL" id="MDQ0359772.1"/>
    </source>
</evidence>
<evidence type="ECO:0000256" key="6">
    <source>
        <dbReference type="ARBA" id="ARBA00024775"/>
    </source>
</evidence>
<dbReference type="PANTHER" id="PTHR10986">
    <property type="entry name" value="39S RIBOSOMAL PROTEIN L20"/>
    <property type="match status" value="1"/>
</dbReference>
<evidence type="ECO:0000256" key="4">
    <source>
        <dbReference type="ARBA" id="ARBA00022980"/>
    </source>
</evidence>
<dbReference type="Proteomes" id="UP001230220">
    <property type="component" value="Unassembled WGS sequence"/>
</dbReference>
<evidence type="ECO:0000256" key="3">
    <source>
        <dbReference type="ARBA" id="ARBA00022884"/>
    </source>
</evidence>
<gene>
    <name evidence="8" type="primary">rplT</name>
    <name evidence="11" type="ORF">J2S15_000503</name>
</gene>
<feature type="compositionally biased region" description="Basic and acidic residues" evidence="10">
    <location>
        <begin position="212"/>
        <end position="225"/>
    </location>
</feature>
<feature type="compositionally biased region" description="Basic and acidic residues" evidence="10">
    <location>
        <begin position="161"/>
        <end position="174"/>
    </location>
</feature>
<feature type="compositionally biased region" description="Basic residues" evidence="10">
    <location>
        <begin position="175"/>
        <end position="185"/>
    </location>
</feature>
<protein>
    <recommendedName>
        <fullName evidence="7 8">Large ribosomal subunit protein bL20</fullName>
    </recommendedName>
</protein>
<feature type="compositionally biased region" description="Basic and acidic residues" evidence="10">
    <location>
        <begin position="186"/>
        <end position="201"/>
    </location>
</feature>
<dbReference type="Gene3D" id="1.10.1900.20">
    <property type="entry name" value="Ribosomal protein L20"/>
    <property type="match status" value="1"/>
</dbReference>
<dbReference type="PRINTS" id="PR00062">
    <property type="entry name" value="RIBOSOMALL20"/>
</dbReference>
<sequence>MPRVKGGTVTRARRKKTIKLAKGYFGSKHILYRTANEQVMHSLKYAYRDRRQLKRDMRKLWIARINAAARMNGLSYSRLTCGLKWANIQINRKMLSEMAIHDEKGFTAICEAAKKALEKGPVAVKEEAPKAKPAAKKEAATTVAAEDKPAKKAPAKKAPAKKAEVKEEKAEKKPAAKKTAAKKPAAKKEAATTVAAEDKPAKKAPAKKAPAKKAEAKEETAEKKPAAKKPAAKKTTKKAADKEAE</sequence>
<comment type="similarity">
    <text evidence="1 8 9">Belongs to the bacterial ribosomal protein bL20 family.</text>
</comment>
<comment type="function">
    <text evidence="6 8 9">Binds directly to 23S ribosomal RNA and is necessary for the in vitro assembly process of the 50S ribosomal subunit. It is not involved in the protein synthesizing functions of that subunit.</text>
</comment>
<keyword evidence="2 8" id="KW-0699">rRNA-binding</keyword>
<feature type="compositionally biased region" description="Basic and acidic residues" evidence="10">
    <location>
        <begin position="123"/>
        <end position="150"/>
    </location>
</feature>
<feature type="region of interest" description="Disordered" evidence="10">
    <location>
        <begin position="123"/>
        <end position="245"/>
    </location>
</feature>
<name>A0ABU0DYQ8_9FIRM</name>
<feature type="compositionally biased region" description="Basic residues" evidence="10">
    <location>
        <begin position="202"/>
        <end position="211"/>
    </location>
</feature>
<dbReference type="Pfam" id="PF00453">
    <property type="entry name" value="Ribosomal_L20"/>
    <property type="match status" value="1"/>
</dbReference>
<evidence type="ECO:0000256" key="8">
    <source>
        <dbReference type="HAMAP-Rule" id="MF_00382"/>
    </source>
</evidence>
<dbReference type="InterPro" id="IPR049946">
    <property type="entry name" value="RIBOSOMAL_L20_CS"/>
</dbReference>
<comment type="caution">
    <text evidence="11">The sequence shown here is derived from an EMBL/GenBank/DDBJ whole genome shotgun (WGS) entry which is preliminary data.</text>
</comment>
<keyword evidence="12" id="KW-1185">Reference proteome</keyword>
<keyword evidence="5 8" id="KW-0687">Ribonucleoprotein</keyword>
<dbReference type="NCBIfam" id="TIGR01032">
    <property type="entry name" value="rplT_bact"/>
    <property type="match status" value="1"/>
</dbReference>
<evidence type="ECO:0000256" key="2">
    <source>
        <dbReference type="ARBA" id="ARBA00022730"/>
    </source>
</evidence>
<dbReference type="InterPro" id="IPR035566">
    <property type="entry name" value="Ribosomal_protein_bL20_C"/>
</dbReference>
<proteinExistence type="inferred from homology"/>
<dbReference type="HAMAP" id="MF_00382">
    <property type="entry name" value="Ribosomal_bL20"/>
    <property type="match status" value="1"/>
</dbReference>
<dbReference type="Gene3D" id="6.10.160.10">
    <property type="match status" value="1"/>
</dbReference>
<evidence type="ECO:0000256" key="10">
    <source>
        <dbReference type="SAM" id="MobiDB-lite"/>
    </source>
</evidence>
<dbReference type="PROSITE" id="PS00937">
    <property type="entry name" value="RIBOSOMAL_L20"/>
    <property type="match status" value="1"/>
</dbReference>
<keyword evidence="4 8" id="KW-0689">Ribosomal protein</keyword>
<reference evidence="11 12" key="1">
    <citation type="submission" date="2023-07" db="EMBL/GenBank/DDBJ databases">
        <title>Genomic Encyclopedia of Type Strains, Phase IV (KMG-IV): sequencing the most valuable type-strain genomes for metagenomic binning, comparative biology and taxonomic classification.</title>
        <authorList>
            <person name="Goeker M."/>
        </authorList>
    </citation>
    <scope>NUCLEOTIDE SEQUENCE [LARGE SCALE GENOMIC DNA]</scope>
    <source>
        <strain evidence="11 12">DSM 16784</strain>
    </source>
</reference>
<evidence type="ECO:0000256" key="5">
    <source>
        <dbReference type="ARBA" id="ARBA00023274"/>
    </source>
</evidence>
<evidence type="ECO:0000256" key="7">
    <source>
        <dbReference type="ARBA" id="ARBA00035172"/>
    </source>
</evidence>
<accession>A0ABU0DYQ8</accession>
<organism evidence="11 12">
    <name type="scientific">Breznakia pachnodae</name>
    <dbReference type="NCBI Taxonomy" id="265178"/>
    <lineage>
        <taxon>Bacteria</taxon>
        <taxon>Bacillati</taxon>
        <taxon>Bacillota</taxon>
        <taxon>Erysipelotrichia</taxon>
        <taxon>Erysipelotrichales</taxon>
        <taxon>Erysipelotrichaceae</taxon>
        <taxon>Breznakia</taxon>
    </lineage>
</organism>
<evidence type="ECO:0000256" key="9">
    <source>
        <dbReference type="RuleBase" id="RU000560"/>
    </source>
</evidence>
<feature type="compositionally biased region" description="Basic residues" evidence="10">
    <location>
        <begin position="151"/>
        <end position="160"/>
    </location>
</feature>
<feature type="compositionally biased region" description="Basic residues" evidence="10">
    <location>
        <begin position="226"/>
        <end position="237"/>
    </location>
</feature>
<dbReference type="SUPFAM" id="SSF74731">
    <property type="entry name" value="Ribosomal protein L20"/>
    <property type="match status" value="1"/>
</dbReference>
<evidence type="ECO:0000313" key="12">
    <source>
        <dbReference type="Proteomes" id="UP001230220"/>
    </source>
</evidence>
<dbReference type="CDD" id="cd07026">
    <property type="entry name" value="Ribosomal_L20"/>
    <property type="match status" value="1"/>
</dbReference>
<dbReference type="EMBL" id="JAUSUR010000001">
    <property type="protein sequence ID" value="MDQ0359772.1"/>
    <property type="molecule type" value="Genomic_DNA"/>
</dbReference>